<dbReference type="GO" id="GO:0003677">
    <property type="term" value="F:DNA binding"/>
    <property type="evidence" value="ECO:0007669"/>
    <property type="project" value="InterPro"/>
</dbReference>
<feature type="domain" description="Zn(2)-C6 fungal-type" evidence="5">
    <location>
        <begin position="44"/>
        <end position="76"/>
    </location>
</feature>
<name>A0AAN7TID9_9PEZI</name>
<protein>
    <recommendedName>
        <fullName evidence="5">Zn(2)-C6 fungal-type domain-containing protein</fullName>
    </recommendedName>
</protein>
<comment type="caution">
    <text evidence="6">The sequence shown here is derived from an EMBL/GenBank/DDBJ whole genome shotgun (WGS) entry which is preliminary data.</text>
</comment>
<dbReference type="PROSITE" id="PS50048">
    <property type="entry name" value="ZN2_CY6_FUNGAL_2"/>
    <property type="match status" value="1"/>
</dbReference>
<keyword evidence="3" id="KW-0804">Transcription</keyword>
<dbReference type="Proteomes" id="UP001310890">
    <property type="component" value="Unassembled WGS sequence"/>
</dbReference>
<dbReference type="CDD" id="cd12148">
    <property type="entry name" value="fungal_TF_MHR"/>
    <property type="match status" value="1"/>
</dbReference>
<reference evidence="6" key="1">
    <citation type="submission" date="2023-08" db="EMBL/GenBank/DDBJ databases">
        <title>Black Yeasts Isolated from many extreme environments.</title>
        <authorList>
            <person name="Coleine C."/>
            <person name="Stajich J.E."/>
            <person name="Selbmann L."/>
        </authorList>
    </citation>
    <scope>NUCLEOTIDE SEQUENCE</scope>
    <source>
        <strain evidence="6">CCFEE 5401</strain>
    </source>
</reference>
<evidence type="ECO:0000313" key="7">
    <source>
        <dbReference type="Proteomes" id="UP001310890"/>
    </source>
</evidence>
<proteinExistence type="predicted"/>
<keyword evidence="1" id="KW-0479">Metal-binding</keyword>
<evidence type="ECO:0000256" key="2">
    <source>
        <dbReference type="ARBA" id="ARBA00023015"/>
    </source>
</evidence>
<dbReference type="GO" id="GO:0008270">
    <property type="term" value="F:zinc ion binding"/>
    <property type="evidence" value="ECO:0007669"/>
    <property type="project" value="InterPro"/>
</dbReference>
<dbReference type="GO" id="GO:0000981">
    <property type="term" value="F:DNA-binding transcription factor activity, RNA polymerase II-specific"/>
    <property type="evidence" value="ECO:0007669"/>
    <property type="project" value="InterPro"/>
</dbReference>
<evidence type="ECO:0000256" key="3">
    <source>
        <dbReference type="ARBA" id="ARBA00023163"/>
    </source>
</evidence>
<organism evidence="6 7">
    <name type="scientific">Meristemomyces frigidus</name>
    <dbReference type="NCBI Taxonomy" id="1508187"/>
    <lineage>
        <taxon>Eukaryota</taxon>
        <taxon>Fungi</taxon>
        <taxon>Dikarya</taxon>
        <taxon>Ascomycota</taxon>
        <taxon>Pezizomycotina</taxon>
        <taxon>Dothideomycetes</taxon>
        <taxon>Dothideomycetidae</taxon>
        <taxon>Mycosphaerellales</taxon>
        <taxon>Teratosphaeriaceae</taxon>
        <taxon>Meristemomyces</taxon>
    </lineage>
</organism>
<dbReference type="PANTHER" id="PTHR47424">
    <property type="entry name" value="REGULATORY PROTEIN GAL4"/>
    <property type="match status" value="1"/>
</dbReference>
<dbReference type="EMBL" id="JAVRRL010000002">
    <property type="protein sequence ID" value="KAK5118457.1"/>
    <property type="molecule type" value="Genomic_DNA"/>
</dbReference>
<accession>A0AAN7TID9</accession>
<gene>
    <name evidence="6" type="ORF">LTR62_002971</name>
</gene>
<dbReference type="InterPro" id="IPR036864">
    <property type="entry name" value="Zn2-C6_fun-type_DNA-bd_sf"/>
</dbReference>
<dbReference type="AlphaFoldDB" id="A0AAN7TID9"/>
<dbReference type="GO" id="GO:0006351">
    <property type="term" value="P:DNA-templated transcription"/>
    <property type="evidence" value="ECO:0007669"/>
    <property type="project" value="InterPro"/>
</dbReference>
<evidence type="ECO:0000256" key="4">
    <source>
        <dbReference type="ARBA" id="ARBA00023242"/>
    </source>
</evidence>
<evidence type="ECO:0000259" key="5">
    <source>
        <dbReference type="PROSITE" id="PS50048"/>
    </source>
</evidence>
<dbReference type="SUPFAM" id="SSF57701">
    <property type="entry name" value="Zn2/Cys6 DNA-binding domain"/>
    <property type="match status" value="1"/>
</dbReference>
<keyword evidence="2" id="KW-0805">Transcription regulation</keyword>
<dbReference type="SMART" id="SM00906">
    <property type="entry name" value="Fungal_trans"/>
    <property type="match status" value="1"/>
</dbReference>
<dbReference type="CDD" id="cd00067">
    <property type="entry name" value="GAL4"/>
    <property type="match status" value="1"/>
</dbReference>
<dbReference type="InterPro" id="IPR051127">
    <property type="entry name" value="Fungal_SecMet_Regulators"/>
</dbReference>
<dbReference type="Pfam" id="PF04082">
    <property type="entry name" value="Fungal_trans"/>
    <property type="match status" value="1"/>
</dbReference>
<evidence type="ECO:0000313" key="6">
    <source>
        <dbReference type="EMBL" id="KAK5118457.1"/>
    </source>
</evidence>
<dbReference type="InterPro" id="IPR007219">
    <property type="entry name" value="XnlR_reg_dom"/>
</dbReference>
<dbReference type="PANTHER" id="PTHR47424:SF6">
    <property type="entry name" value="PROLINE UTILIZATION TRANS-ACTIVATOR"/>
    <property type="match status" value="1"/>
</dbReference>
<evidence type="ECO:0000256" key="1">
    <source>
        <dbReference type="ARBA" id="ARBA00022723"/>
    </source>
</evidence>
<dbReference type="PROSITE" id="PS00463">
    <property type="entry name" value="ZN2_CY6_FUNGAL_1"/>
    <property type="match status" value="1"/>
</dbReference>
<keyword evidence="4" id="KW-0539">Nucleus</keyword>
<dbReference type="InterPro" id="IPR001138">
    <property type="entry name" value="Zn2Cys6_DnaBD"/>
</dbReference>
<sequence>MTRVSILCTYSTTPPLARNAVEMQMNKPSTRRVAAEKRKRTETSCDICKARKQKCNRTEGQAVCQYCQRQSLACATTQPRKQRLYGSLETLGTRIRLLEALTKGLVPEAEVSSNQDLRRLGDSLGIPLPEETPGGVVASQASPHSPTAEEEVLPLVPDQQGQSQYIGPASSFSYHLRLRSLFESDSTCEFALFGPNAAGQHDTANSVAQSSVPGGSVTMARDHRDAYEDDPDGFKSDVECLDDYVNSYFERFHPDFPVLHEATFRASFEVWLRTKADSERAWLVSCMCICILGSKLNKRALTVAQETSWWKQIQRLLPTVLFTTNIAAVQALSLVAVYLHHNNHRDACWNITGAAVRIAHALGLHNEKTDPHQSPLQRELRKSLWWVLLGIEQLQISSYDRPSAIDITASTVSPPDDRILGMGSYYPPDYMKWSARLAVLLAAACRARRSRDSRDERKDVLRPLSPTASVLRDVQRWHESMPSHLRSDMIYATAPCYIRPMLLLEIQRHYTIIVLTRSALLHRATKLAHTSTWLCSSNLSELSRACTVAGTSLAHAILAMNDRGCLNTETWFDIFYSITAALSLALDVVCCIRMRTSHVDSIDLLGYIAEMVQRRLRTKPMPSTLKKWSTLIVELTVLVKKYCSSQSVHDNTESRGLSFVKNDTNLALQDAQLLMGLQQDQRSPRLLPKATTSFTTASTIPRLSAPSELPTGMPVWNSAAFAEGDHFSTDTLHDWCWEDIEAILNG</sequence>
<dbReference type="Gene3D" id="4.10.240.10">
    <property type="entry name" value="Zn(2)-C6 fungal-type DNA-binding domain"/>
    <property type="match status" value="1"/>
</dbReference>